<dbReference type="RefSeq" id="WP_073059172.1">
    <property type="nucleotide sequence ID" value="NZ_FQUS01000002.1"/>
</dbReference>
<dbReference type="Proteomes" id="UP000184041">
    <property type="component" value="Unassembled WGS sequence"/>
</dbReference>
<proteinExistence type="predicted"/>
<dbReference type="SUPFAM" id="SSF53335">
    <property type="entry name" value="S-adenosyl-L-methionine-dependent methyltransferases"/>
    <property type="match status" value="1"/>
</dbReference>
<keyword evidence="2" id="KW-0808">Transferase</keyword>
<evidence type="ECO:0000313" key="2">
    <source>
        <dbReference type="EMBL" id="SHE55303.1"/>
    </source>
</evidence>
<dbReference type="InterPro" id="IPR041698">
    <property type="entry name" value="Methyltransf_25"/>
</dbReference>
<dbReference type="Pfam" id="PF13649">
    <property type="entry name" value="Methyltransf_25"/>
    <property type="match status" value="1"/>
</dbReference>
<reference evidence="2 3" key="1">
    <citation type="submission" date="2016-11" db="EMBL/GenBank/DDBJ databases">
        <authorList>
            <person name="Jaros S."/>
            <person name="Januszkiewicz K."/>
            <person name="Wedrychowicz H."/>
        </authorList>
    </citation>
    <scope>NUCLEOTIDE SEQUENCE [LARGE SCALE GENOMIC DNA]</scope>
    <source>
        <strain evidence="2 3">DSM 21986</strain>
    </source>
</reference>
<gene>
    <name evidence="2" type="ORF">SAMN05443144_10216</name>
</gene>
<sequence>MSKRRRHVPFDPYYFEKQKEEGKRLSMQDTFSEIHHKNHWKGEESLSGGGSSRDQTDILIKRLPKILREFNIDSMLDLPCGDFSWMKHLDLPPETSYIGADIVAELIADNKKKYAGGQRRFTTLDITSDPLPEVDLLFCRDCLVHLSFADIRQALANIRSHEIPYLFTTTFPLCKTNEDITTGDWRPLNLEAEPFDLPEPTLIISEECTEGEGRYRDKSMALWETSSIF</sequence>
<feature type="domain" description="Methyltransferase" evidence="1">
    <location>
        <begin position="76"/>
        <end position="160"/>
    </location>
</feature>
<dbReference type="Gene3D" id="3.40.50.150">
    <property type="entry name" value="Vaccinia Virus protein VP39"/>
    <property type="match status" value="1"/>
</dbReference>
<dbReference type="AlphaFoldDB" id="A0A1M4UFD8"/>
<protein>
    <submittedName>
        <fullName evidence="2">Methyltransferase domain-containing protein</fullName>
    </submittedName>
</protein>
<keyword evidence="2" id="KW-0489">Methyltransferase</keyword>
<dbReference type="OrthoDB" id="20930at2"/>
<name>A0A1M4UFD8_9BACT</name>
<dbReference type="InterPro" id="IPR029063">
    <property type="entry name" value="SAM-dependent_MTases_sf"/>
</dbReference>
<accession>A0A1M4UFD8</accession>
<evidence type="ECO:0000313" key="3">
    <source>
        <dbReference type="Proteomes" id="UP000184041"/>
    </source>
</evidence>
<dbReference type="GO" id="GO:0032259">
    <property type="term" value="P:methylation"/>
    <property type="evidence" value="ECO:0007669"/>
    <property type="project" value="UniProtKB-KW"/>
</dbReference>
<organism evidence="2 3">
    <name type="scientific">Fodinibius roseus</name>
    <dbReference type="NCBI Taxonomy" id="1194090"/>
    <lineage>
        <taxon>Bacteria</taxon>
        <taxon>Pseudomonadati</taxon>
        <taxon>Balneolota</taxon>
        <taxon>Balneolia</taxon>
        <taxon>Balneolales</taxon>
        <taxon>Balneolaceae</taxon>
        <taxon>Fodinibius</taxon>
    </lineage>
</organism>
<evidence type="ECO:0000259" key="1">
    <source>
        <dbReference type="Pfam" id="PF13649"/>
    </source>
</evidence>
<dbReference type="STRING" id="1194090.SAMN05443144_10216"/>
<dbReference type="GO" id="GO:0008168">
    <property type="term" value="F:methyltransferase activity"/>
    <property type="evidence" value="ECO:0007669"/>
    <property type="project" value="UniProtKB-KW"/>
</dbReference>
<keyword evidence="3" id="KW-1185">Reference proteome</keyword>
<dbReference type="EMBL" id="FQUS01000002">
    <property type="protein sequence ID" value="SHE55303.1"/>
    <property type="molecule type" value="Genomic_DNA"/>
</dbReference>